<name>A0ABQ6M2I2_9GAMM</name>
<sequence>MGLVLALAVMLPAMQVDAHGQGHREPVDAIAERRAIPGWNKPLRVPVQKQGVSREEAAKKVKQRYGGKILAVSEAKKDGRAAYRVKGLTGKNQVYVVYVDKRTGRISR</sequence>
<organism evidence="2 3">
    <name type="scientific">Biformimicrobium ophioploci</name>
    <dbReference type="NCBI Taxonomy" id="3036711"/>
    <lineage>
        <taxon>Bacteria</taxon>
        <taxon>Pseudomonadati</taxon>
        <taxon>Pseudomonadota</taxon>
        <taxon>Gammaproteobacteria</taxon>
        <taxon>Cellvibrionales</taxon>
        <taxon>Microbulbiferaceae</taxon>
        <taxon>Biformimicrobium</taxon>
    </lineage>
</organism>
<gene>
    <name evidence="2" type="ORF">MNKW57_28590</name>
</gene>
<dbReference type="Pfam" id="PF03413">
    <property type="entry name" value="PepSY"/>
    <property type="match status" value="1"/>
</dbReference>
<dbReference type="InterPro" id="IPR025711">
    <property type="entry name" value="PepSY"/>
</dbReference>
<evidence type="ECO:0000259" key="1">
    <source>
        <dbReference type="Pfam" id="PF03413"/>
    </source>
</evidence>
<evidence type="ECO:0000313" key="2">
    <source>
        <dbReference type="EMBL" id="GMG88538.1"/>
    </source>
</evidence>
<proteinExistence type="predicted"/>
<accession>A0ABQ6M2I2</accession>
<evidence type="ECO:0000313" key="3">
    <source>
        <dbReference type="Proteomes" id="UP001224392"/>
    </source>
</evidence>
<dbReference type="Gene3D" id="3.10.450.40">
    <property type="match status" value="1"/>
</dbReference>
<feature type="domain" description="PepSY" evidence="1">
    <location>
        <begin position="52"/>
        <end position="106"/>
    </location>
</feature>
<keyword evidence="3" id="KW-1185">Reference proteome</keyword>
<protein>
    <recommendedName>
        <fullName evidence="1">PepSY domain-containing protein</fullName>
    </recommendedName>
</protein>
<dbReference type="Proteomes" id="UP001224392">
    <property type="component" value="Unassembled WGS sequence"/>
</dbReference>
<dbReference type="EMBL" id="BSYJ01000006">
    <property type="protein sequence ID" value="GMG88538.1"/>
    <property type="molecule type" value="Genomic_DNA"/>
</dbReference>
<reference evidence="2 3" key="1">
    <citation type="submission" date="2023-04" db="EMBL/GenBank/DDBJ databases">
        <title>Marinobulbifer ophiurae gen. nov., sp. Nov., isolate from tissue of brittle star Ophioplocus japonicus.</title>
        <authorList>
            <person name="Kawano K."/>
            <person name="Sawayama S."/>
            <person name="Nakagawa S."/>
        </authorList>
    </citation>
    <scope>NUCLEOTIDE SEQUENCE [LARGE SCALE GENOMIC DNA]</scope>
    <source>
        <strain evidence="2 3">NKW57</strain>
    </source>
</reference>
<comment type="caution">
    <text evidence="2">The sequence shown here is derived from an EMBL/GenBank/DDBJ whole genome shotgun (WGS) entry which is preliminary data.</text>
</comment>